<name>A0ACB9LUL4_BAUVA</name>
<protein>
    <submittedName>
        <fullName evidence="1">Uncharacterized protein</fullName>
    </submittedName>
</protein>
<organism evidence="1 2">
    <name type="scientific">Bauhinia variegata</name>
    <name type="common">Purple orchid tree</name>
    <name type="synonym">Phanera variegata</name>
    <dbReference type="NCBI Taxonomy" id="167791"/>
    <lineage>
        <taxon>Eukaryota</taxon>
        <taxon>Viridiplantae</taxon>
        <taxon>Streptophyta</taxon>
        <taxon>Embryophyta</taxon>
        <taxon>Tracheophyta</taxon>
        <taxon>Spermatophyta</taxon>
        <taxon>Magnoliopsida</taxon>
        <taxon>eudicotyledons</taxon>
        <taxon>Gunneridae</taxon>
        <taxon>Pentapetalae</taxon>
        <taxon>rosids</taxon>
        <taxon>fabids</taxon>
        <taxon>Fabales</taxon>
        <taxon>Fabaceae</taxon>
        <taxon>Cercidoideae</taxon>
        <taxon>Cercideae</taxon>
        <taxon>Bauhiniinae</taxon>
        <taxon>Bauhinia</taxon>
    </lineage>
</organism>
<keyword evidence="2" id="KW-1185">Reference proteome</keyword>
<comment type="caution">
    <text evidence="1">The sequence shown here is derived from an EMBL/GenBank/DDBJ whole genome shotgun (WGS) entry which is preliminary data.</text>
</comment>
<dbReference type="Proteomes" id="UP000828941">
    <property type="component" value="Chromosome 11"/>
</dbReference>
<sequence length="188" mass="20913">MSKFSFPKFQYGFSGRFSRPKNPPQAQIKNSFKASKTSSGWSLDSKEEELKWVFGKFDTNRDGKISLQEYKAALRAMNRGAAETEAAKSFQVIDSDGDGFIDFKEFIEMYEGGGRVKETELQSAFQVFDLNGDGKITAEELSQVLKKLGEGCSLSACRKMVKGVDANGDGVIDLNEFIRMMTSGHKLI</sequence>
<reference evidence="1 2" key="1">
    <citation type="journal article" date="2022" name="DNA Res.">
        <title>Chromosomal-level genome assembly of the orchid tree Bauhinia variegata (Leguminosae; Cercidoideae) supports the allotetraploid origin hypothesis of Bauhinia.</title>
        <authorList>
            <person name="Zhong Y."/>
            <person name="Chen Y."/>
            <person name="Zheng D."/>
            <person name="Pang J."/>
            <person name="Liu Y."/>
            <person name="Luo S."/>
            <person name="Meng S."/>
            <person name="Qian L."/>
            <person name="Wei D."/>
            <person name="Dai S."/>
            <person name="Zhou R."/>
        </authorList>
    </citation>
    <scope>NUCLEOTIDE SEQUENCE [LARGE SCALE GENOMIC DNA]</scope>
    <source>
        <strain evidence="1">BV-YZ2020</strain>
    </source>
</reference>
<evidence type="ECO:0000313" key="1">
    <source>
        <dbReference type="EMBL" id="KAI4314961.1"/>
    </source>
</evidence>
<proteinExistence type="predicted"/>
<dbReference type="EMBL" id="CM039436">
    <property type="protein sequence ID" value="KAI4314961.1"/>
    <property type="molecule type" value="Genomic_DNA"/>
</dbReference>
<evidence type="ECO:0000313" key="2">
    <source>
        <dbReference type="Proteomes" id="UP000828941"/>
    </source>
</evidence>
<accession>A0ACB9LUL4</accession>
<gene>
    <name evidence="1" type="ORF">L6164_027816</name>
</gene>